<proteinExistence type="predicted"/>
<protein>
    <submittedName>
        <fullName evidence="1">Uncharacterized protein</fullName>
    </submittedName>
</protein>
<reference evidence="1 2" key="1">
    <citation type="journal article" date="2021" name="BMC Biol.">
        <title>Horizontally acquired antibacterial genes associated with adaptive radiation of ladybird beetles.</title>
        <authorList>
            <person name="Li H.S."/>
            <person name="Tang X.F."/>
            <person name="Huang Y.H."/>
            <person name="Xu Z.Y."/>
            <person name="Chen M.L."/>
            <person name="Du X.Y."/>
            <person name="Qiu B.Y."/>
            <person name="Chen P.T."/>
            <person name="Zhang W."/>
            <person name="Slipinski A."/>
            <person name="Escalona H.E."/>
            <person name="Waterhouse R.M."/>
            <person name="Zwick A."/>
            <person name="Pang H."/>
        </authorList>
    </citation>
    <scope>NUCLEOTIDE SEQUENCE [LARGE SCALE GENOMIC DNA]</scope>
    <source>
        <strain evidence="1">SYSU2018</strain>
    </source>
</reference>
<dbReference type="EMBL" id="JABFTP020000042">
    <property type="protein sequence ID" value="KAL3271928.1"/>
    <property type="molecule type" value="Genomic_DNA"/>
</dbReference>
<evidence type="ECO:0000313" key="2">
    <source>
        <dbReference type="Proteomes" id="UP001516400"/>
    </source>
</evidence>
<gene>
    <name evidence="1" type="ORF">HHI36_022398</name>
</gene>
<evidence type="ECO:0000313" key="1">
    <source>
        <dbReference type="EMBL" id="KAL3271928.1"/>
    </source>
</evidence>
<dbReference type="AlphaFoldDB" id="A0ABD2MZR7"/>
<name>A0ABD2MZR7_9CUCU</name>
<sequence length="136" mass="15364">MRGVCVAIGSMMKEIGLEGDLPERSEEVASLYGPHVRKQYRNEEDRQILRSNAGQGSTMEPQSIFKMFNEINDEKIKQRSQLNELISDYDGGGVTVCWCCFLKVTALLGSNYMNIDVLSKLLDGQDWNRIPSSDVR</sequence>
<comment type="caution">
    <text evidence="1">The sequence shown here is derived from an EMBL/GenBank/DDBJ whole genome shotgun (WGS) entry which is preliminary data.</text>
</comment>
<keyword evidence="2" id="KW-1185">Reference proteome</keyword>
<organism evidence="1 2">
    <name type="scientific">Cryptolaemus montrouzieri</name>
    <dbReference type="NCBI Taxonomy" id="559131"/>
    <lineage>
        <taxon>Eukaryota</taxon>
        <taxon>Metazoa</taxon>
        <taxon>Ecdysozoa</taxon>
        <taxon>Arthropoda</taxon>
        <taxon>Hexapoda</taxon>
        <taxon>Insecta</taxon>
        <taxon>Pterygota</taxon>
        <taxon>Neoptera</taxon>
        <taxon>Endopterygota</taxon>
        <taxon>Coleoptera</taxon>
        <taxon>Polyphaga</taxon>
        <taxon>Cucujiformia</taxon>
        <taxon>Coccinelloidea</taxon>
        <taxon>Coccinellidae</taxon>
        <taxon>Scymninae</taxon>
        <taxon>Scymnini</taxon>
        <taxon>Cryptolaemus</taxon>
    </lineage>
</organism>
<accession>A0ABD2MZR7</accession>
<dbReference type="Proteomes" id="UP001516400">
    <property type="component" value="Unassembled WGS sequence"/>
</dbReference>